<dbReference type="InParanoid" id="A0A2R6QLV9"/>
<dbReference type="Gramene" id="PSS10388">
    <property type="protein sequence ID" value="PSS10388"/>
    <property type="gene ID" value="CEY00_Acc17482"/>
</dbReference>
<evidence type="ECO:0000256" key="1">
    <source>
        <dbReference type="SAM" id="MobiDB-lite"/>
    </source>
</evidence>
<reference evidence="3" key="2">
    <citation type="journal article" date="2018" name="BMC Genomics">
        <title>A manually annotated Actinidia chinensis var. chinensis (kiwifruit) genome highlights the challenges associated with draft genomes and gene prediction in plants.</title>
        <authorList>
            <person name="Pilkington S.M."/>
            <person name="Crowhurst R."/>
            <person name="Hilario E."/>
            <person name="Nardozza S."/>
            <person name="Fraser L."/>
            <person name="Peng Y."/>
            <person name="Gunaseelan K."/>
            <person name="Simpson R."/>
            <person name="Tahir J."/>
            <person name="Deroles S.C."/>
            <person name="Templeton K."/>
            <person name="Luo Z."/>
            <person name="Davy M."/>
            <person name="Cheng C."/>
            <person name="McNeilage M."/>
            <person name="Scaglione D."/>
            <person name="Liu Y."/>
            <person name="Zhang Q."/>
            <person name="Datson P."/>
            <person name="De Silva N."/>
            <person name="Gardiner S.E."/>
            <person name="Bassett H."/>
            <person name="Chagne D."/>
            <person name="McCallum J."/>
            <person name="Dzierzon H."/>
            <person name="Deng C."/>
            <person name="Wang Y.Y."/>
            <person name="Barron L."/>
            <person name="Manako K."/>
            <person name="Bowen J."/>
            <person name="Foster T.M."/>
            <person name="Erridge Z.A."/>
            <person name="Tiffin H."/>
            <person name="Waite C.N."/>
            <person name="Davies K.M."/>
            <person name="Grierson E.P."/>
            <person name="Laing W.A."/>
            <person name="Kirk R."/>
            <person name="Chen X."/>
            <person name="Wood M."/>
            <person name="Montefiori M."/>
            <person name="Brummell D.A."/>
            <person name="Schwinn K.E."/>
            <person name="Catanach A."/>
            <person name="Fullerton C."/>
            <person name="Li D."/>
            <person name="Meiyalaghan S."/>
            <person name="Nieuwenhuizen N."/>
            <person name="Read N."/>
            <person name="Prakash R."/>
            <person name="Hunter D."/>
            <person name="Zhang H."/>
            <person name="McKenzie M."/>
            <person name="Knabel M."/>
            <person name="Harris A."/>
            <person name="Allan A.C."/>
            <person name="Gleave A."/>
            <person name="Chen A."/>
            <person name="Janssen B.J."/>
            <person name="Plunkett B."/>
            <person name="Ampomah-Dwamena C."/>
            <person name="Voogd C."/>
            <person name="Leif D."/>
            <person name="Lafferty D."/>
            <person name="Souleyre E.J.F."/>
            <person name="Varkonyi-Gasic E."/>
            <person name="Gambi F."/>
            <person name="Hanley J."/>
            <person name="Yao J.L."/>
            <person name="Cheung J."/>
            <person name="David K.M."/>
            <person name="Warren B."/>
            <person name="Marsh K."/>
            <person name="Snowden K.C."/>
            <person name="Lin-Wang K."/>
            <person name="Brian L."/>
            <person name="Martinez-Sanchez M."/>
            <person name="Wang M."/>
            <person name="Ileperuma N."/>
            <person name="Macnee N."/>
            <person name="Campin R."/>
            <person name="McAtee P."/>
            <person name="Drummond R.S.M."/>
            <person name="Espley R.V."/>
            <person name="Ireland H.S."/>
            <person name="Wu R."/>
            <person name="Atkinson R.G."/>
            <person name="Karunairetnam S."/>
            <person name="Bulley S."/>
            <person name="Chunkath S."/>
            <person name="Hanley Z."/>
            <person name="Storey R."/>
            <person name="Thrimawithana A.H."/>
            <person name="Thomson S."/>
            <person name="David C."/>
            <person name="Testolin R."/>
            <person name="Huang H."/>
            <person name="Hellens R.P."/>
            <person name="Schaffer R.J."/>
        </authorList>
    </citation>
    <scope>NUCLEOTIDE SEQUENCE [LARGE SCALE GENOMIC DNA]</scope>
    <source>
        <strain evidence="3">cv. Red5</strain>
    </source>
</reference>
<keyword evidence="2" id="KW-0396">Initiation factor</keyword>
<dbReference type="OrthoDB" id="1933735at2759"/>
<dbReference type="Proteomes" id="UP000241394">
    <property type="component" value="Chromosome LG15"/>
</dbReference>
<evidence type="ECO:0000313" key="2">
    <source>
        <dbReference type="EMBL" id="PSS10388.1"/>
    </source>
</evidence>
<accession>A0A2R6QLV9</accession>
<dbReference type="EMBL" id="NKQK01000015">
    <property type="protein sequence ID" value="PSS10388.1"/>
    <property type="molecule type" value="Genomic_DNA"/>
</dbReference>
<dbReference type="GO" id="GO:0003743">
    <property type="term" value="F:translation initiation factor activity"/>
    <property type="evidence" value="ECO:0007669"/>
    <property type="project" value="UniProtKB-KW"/>
</dbReference>
<dbReference type="AlphaFoldDB" id="A0A2R6QLV9"/>
<dbReference type="PANTHER" id="PTHR35132:SF1">
    <property type="entry name" value="SERINE_ARGININE REPETITIVE MATRIX-LIKE PROTEIN"/>
    <property type="match status" value="1"/>
</dbReference>
<dbReference type="STRING" id="1590841.A0A2R6QLV9"/>
<protein>
    <submittedName>
        <fullName evidence="2">Transcription initiation factor TFIID subunit 4 (TAF(II)130) like</fullName>
    </submittedName>
</protein>
<dbReference type="OMA" id="TCRSDEN"/>
<comment type="caution">
    <text evidence="2">The sequence shown here is derived from an EMBL/GenBank/DDBJ whole genome shotgun (WGS) entry which is preliminary data.</text>
</comment>
<proteinExistence type="predicted"/>
<feature type="compositionally biased region" description="Polar residues" evidence="1">
    <location>
        <begin position="1"/>
        <end position="12"/>
    </location>
</feature>
<keyword evidence="3" id="KW-1185">Reference proteome</keyword>
<organism evidence="2 3">
    <name type="scientific">Actinidia chinensis var. chinensis</name>
    <name type="common">Chinese soft-hair kiwi</name>
    <dbReference type="NCBI Taxonomy" id="1590841"/>
    <lineage>
        <taxon>Eukaryota</taxon>
        <taxon>Viridiplantae</taxon>
        <taxon>Streptophyta</taxon>
        <taxon>Embryophyta</taxon>
        <taxon>Tracheophyta</taxon>
        <taxon>Spermatophyta</taxon>
        <taxon>Magnoliopsida</taxon>
        <taxon>eudicotyledons</taxon>
        <taxon>Gunneridae</taxon>
        <taxon>Pentapetalae</taxon>
        <taxon>asterids</taxon>
        <taxon>Ericales</taxon>
        <taxon>Actinidiaceae</taxon>
        <taxon>Actinidia</taxon>
    </lineage>
</organism>
<feature type="region of interest" description="Disordered" evidence="1">
    <location>
        <begin position="1"/>
        <end position="33"/>
    </location>
</feature>
<feature type="compositionally biased region" description="Basic and acidic residues" evidence="1">
    <location>
        <begin position="116"/>
        <end position="128"/>
    </location>
</feature>
<feature type="compositionally biased region" description="Pro residues" evidence="1">
    <location>
        <begin position="67"/>
        <end position="79"/>
    </location>
</feature>
<dbReference type="FunCoup" id="A0A2R6QLV9">
    <property type="interactions" value="824"/>
</dbReference>
<dbReference type="PANTHER" id="PTHR35132">
    <property type="entry name" value="SERINE/ARGININE REPETITIVE MATRIX-LIKE PROTEIN"/>
    <property type="match status" value="1"/>
</dbReference>
<keyword evidence="2" id="KW-0648">Protein biosynthesis</keyword>
<evidence type="ECO:0000313" key="3">
    <source>
        <dbReference type="Proteomes" id="UP000241394"/>
    </source>
</evidence>
<reference evidence="2 3" key="1">
    <citation type="submission" date="2017-07" db="EMBL/GenBank/DDBJ databases">
        <title>An improved, manually edited Actinidia chinensis var. chinensis (kiwifruit) genome highlights the challenges associated with draft genomes and gene prediction in plants.</title>
        <authorList>
            <person name="Pilkington S."/>
            <person name="Crowhurst R."/>
            <person name="Hilario E."/>
            <person name="Nardozza S."/>
            <person name="Fraser L."/>
            <person name="Peng Y."/>
            <person name="Gunaseelan K."/>
            <person name="Simpson R."/>
            <person name="Tahir J."/>
            <person name="Deroles S."/>
            <person name="Templeton K."/>
            <person name="Luo Z."/>
            <person name="Davy M."/>
            <person name="Cheng C."/>
            <person name="Mcneilage M."/>
            <person name="Scaglione D."/>
            <person name="Liu Y."/>
            <person name="Zhang Q."/>
            <person name="Datson P."/>
            <person name="De Silva N."/>
            <person name="Gardiner S."/>
            <person name="Bassett H."/>
            <person name="Chagne D."/>
            <person name="Mccallum J."/>
            <person name="Dzierzon H."/>
            <person name="Deng C."/>
            <person name="Wang Y.-Y."/>
            <person name="Barron N."/>
            <person name="Manako K."/>
            <person name="Bowen J."/>
            <person name="Foster T."/>
            <person name="Erridge Z."/>
            <person name="Tiffin H."/>
            <person name="Waite C."/>
            <person name="Davies K."/>
            <person name="Grierson E."/>
            <person name="Laing W."/>
            <person name="Kirk R."/>
            <person name="Chen X."/>
            <person name="Wood M."/>
            <person name="Montefiori M."/>
            <person name="Brummell D."/>
            <person name="Schwinn K."/>
            <person name="Catanach A."/>
            <person name="Fullerton C."/>
            <person name="Li D."/>
            <person name="Meiyalaghan S."/>
            <person name="Nieuwenhuizen N."/>
            <person name="Read N."/>
            <person name="Prakash R."/>
            <person name="Hunter D."/>
            <person name="Zhang H."/>
            <person name="Mckenzie M."/>
            <person name="Knabel M."/>
            <person name="Harris A."/>
            <person name="Allan A."/>
            <person name="Chen A."/>
            <person name="Janssen B."/>
            <person name="Plunkett B."/>
            <person name="Dwamena C."/>
            <person name="Voogd C."/>
            <person name="Leif D."/>
            <person name="Lafferty D."/>
            <person name="Souleyre E."/>
            <person name="Varkonyi-Gasic E."/>
            <person name="Gambi F."/>
            <person name="Hanley J."/>
            <person name="Yao J.-L."/>
            <person name="Cheung J."/>
            <person name="David K."/>
            <person name="Warren B."/>
            <person name="Marsh K."/>
            <person name="Snowden K."/>
            <person name="Lin-Wang K."/>
            <person name="Brian L."/>
            <person name="Martinez-Sanchez M."/>
            <person name="Wang M."/>
            <person name="Ileperuma N."/>
            <person name="Macnee N."/>
            <person name="Campin R."/>
            <person name="Mcatee P."/>
            <person name="Drummond R."/>
            <person name="Espley R."/>
            <person name="Ireland H."/>
            <person name="Wu R."/>
            <person name="Atkinson R."/>
            <person name="Karunairetnam S."/>
            <person name="Bulley S."/>
            <person name="Chunkath S."/>
            <person name="Hanley Z."/>
            <person name="Storey R."/>
            <person name="Thrimawithana A."/>
            <person name="Thomson S."/>
            <person name="David C."/>
            <person name="Testolin R."/>
        </authorList>
    </citation>
    <scope>NUCLEOTIDE SEQUENCE [LARGE SCALE GENOMIC DNA]</scope>
    <source>
        <strain evidence="3">cv. Red5</strain>
        <tissue evidence="2">Young leaf</tissue>
    </source>
</reference>
<feature type="compositionally biased region" description="Polar residues" evidence="1">
    <location>
        <begin position="200"/>
        <end position="221"/>
    </location>
</feature>
<gene>
    <name evidence="2" type="ORF">CEY00_Acc17482</name>
</gene>
<sequence length="349" mass="36991">MEISSMEKSVSQMPHKLSPSSNGRRRRSGESNSPEFEFWMVRNPSCPQPNLLSADELFVDGVLLPIHQPPPPSDDPPNCPNYQIAPISDPTPNPDAKSDPNPGAGPDLPALGSSKGWRDIFKKSDRIRKASQQGNSKINEDKEKEKKKERKASGGGGGGSSSAELNINIWPFSRSRSAGNGGNRPRMAAGSGSARKVSSAPCSRSNSAGESKSRKWPNSPSRVGVHLGRSSPVWQVRRPGSGLKSSDPVMLRNNEKGVQKEGNEACRKKNPAAAVASATGSGGGGTKARVLNLNVPMCIGYRQHLRCRSDESSAVRVAAVGGGLSGGSGDGGPGGPFFHLRGFFTKRVY</sequence>
<name>A0A2R6QLV9_ACTCC</name>
<feature type="region of interest" description="Disordered" evidence="1">
    <location>
        <begin position="63"/>
        <end position="249"/>
    </location>
</feature>